<accession>A0ABD2PI56</accession>
<feature type="compositionally biased region" description="Basic and acidic residues" evidence="1">
    <location>
        <begin position="1"/>
        <end position="19"/>
    </location>
</feature>
<gene>
    <name evidence="2" type="ORF">Ciccas_014491</name>
</gene>
<protein>
    <submittedName>
        <fullName evidence="2">Uncharacterized protein</fullName>
    </submittedName>
</protein>
<proteinExistence type="predicted"/>
<sequence length="125" mass="13802">MPNNKQEEKKQPDAEEEKVPNSSPAPSVPNEIVSAASLAHDSLDNLFGIPIMATKEFIRLNGSHSSLELVPLSRKPRETESPPKALEQEEVNATTTTPPPTPLTMAEQDIKLFDEFMEKAKNHSN</sequence>
<feature type="region of interest" description="Disordered" evidence="1">
    <location>
        <begin position="1"/>
        <end position="33"/>
    </location>
</feature>
<feature type="compositionally biased region" description="Low complexity" evidence="1">
    <location>
        <begin position="20"/>
        <end position="30"/>
    </location>
</feature>
<evidence type="ECO:0000313" key="3">
    <source>
        <dbReference type="Proteomes" id="UP001626550"/>
    </source>
</evidence>
<feature type="region of interest" description="Disordered" evidence="1">
    <location>
        <begin position="64"/>
        <end position="104"/>
    </location>
</feature>
<evidence type="ECO:0000313" key="2">
    <source>
        <dbReference type="EMBL" id="KAL3307010.1"/>
    </source>
</evidence>
<dbReference type="Proteomes" id="UP001626550">
    <property type="component" value="Unassembled WGS sequence"/>
</dbReference>
<feature type="non-terminal residue" evidence="2">
    <location>
        <position position="125"/>
    </location>
</feature>
<dbReference type="AlphaFoldDB" id="A0ABD2PI56"/>
<comment type="caution">
    <text evidence="2">The sequence shown here is derived from an EMBL/GenBank/DDBJ whole genome shotgun (WGS) entry which is preliminary data.</text>
</comment>
<name>A0ABD2PI56_9PLAT</name>
<dbReference type="EMBL" id="JBJKFK010008676">
    <property type="protein sequence ID" value="KAL3307010.1"/>
    <property type="molecule type" value="Genomic_DNA"/>
</dbReference>
<keyword evidence="3" id="KW-1185">Reference proteome</keyword>
<organism evidence="2 3">
    <name type="scientific">Cichlidogyrus casuarinus</name>
    <dbReference type="NCBI Taxonomy" id="1844966"/>
    <lineage>
        <taxon>Eukaryota</taxon>
        <taxon>Metazoa</taxon>
        <taxon>Spiralia</taxon>
        <taxon>Lophotrochozoa</taxon>
        <taxon>Platyhelminthes</taxon>
        <taxon>Monogenea</taxon>
        <taxon>Monopisthocotylea</taxon>
        <taxon>Dactylogyridea</taxon>
        <taxon>Ancyrocephalidae</taxon>
        <taxon>Cichlidogyrus</taxon>
    </lineage>
</organism>
<reference evidence="2 3" key="1">
    <citation type="submission" date="2024-11" db="EMBL/GenBank/DDBJ databases">
        <title>Adaptive evolution of stress response genes in parasites aligns with host niche diversity.</title>
        <authorList>
            <person name="Hahn C."/>
            <person name="Resl P."/>
        </authorList>
    </citation>
    <scope>NUCLEOTIDE SEQUENCE [LARGE SCALE GENOMIC DNA]</scope>
    <source>
        <strain evidence="2">EGGRZ-B1_66</strain>
        <tissue evidence="2">Body</tissue>
    </source>
</reference>
<evidence type="ECO:0000256" key="1">
    <source>
        <dbReference type="SAM" id="MobiDB-lite"/>
    </source>
</evidence>